<name>A0ABN9X621_9DINO</name>
<comment type="caution">
    <text evidence="1">The sequence shown here is derived from an EMBL/GenBank/DDBJ whole genome shotgun (WGS) entry which is preliminary data.</text>
</comment>
<organism evidence="1 2">
    <name type="scientific">Prorocentrum cordatum</name>
    <dbReference type="NCBI Taxonomy" id="2364126"/>
    <lineage>
        <taxon>Eukaryota</taxon>
        <taxon>Sar</taxon>
        <taxon>Alveolata</taxon>
        <taxon>Dinophyceae</taxon>
        <taxon>Prorocentrales</taxon>
        <taxon>Prorocentraceae</taxon>
        <taxon>Prorocentrum</taxon>
    </lineage>
</organism>
<sequence length="791" mass="87540">PMGRALLTRLAFQLKLRIIDRRAARPPPAGAGDAAAWAIATAPSSPAPSTPSVPARSRFGIAGAIAPLAARRRAARTERRLDDARRTVRTLQKRPARQHATVGRLQRRIEQLEGGVGDPLAISKVGSHQLSWSPTVAMGLRRNLSTISAADFGAVTLLGVSRQTVCRSERLVGSCIAATSRQFFESWRLALPSFLRSSAPPDPQSIVDVYSWRQDATNSGVWRRQKVAALEAEAFVMLNPLPRTSTRTCQMCEVSSYVWRLSDIQTVSLLGCTGEFTHRLVVKQLKALGVHVWEECGTNVAYDACARACLTTTDQGSGQIKARRIIAILTAPMPNVIFFDHSCLERVVHLIIGQALKLADRFLKEWARSLRCYSTVAICANVWRDAARPIYLWWIDACGPTDAKARASKLCPKLQRLLLHSSQFSRQAWALVGDLSADSASAWTAMLGRWRKQAELTTSDLLFWGMLKCNLWSRSVTTHASCFLKSKGRQHLAELACGKAATAASLFGEYDELLNSHPWQDLFGSMSEDDSIKLNSFAIANLMVHAGGFWRRVDEPAVAWPYRMFGLIFGGDQLQDALLRRQTARDLLETDPLDIDIGARKLRAAFTRDIQVAELCGRVSDASLAAMRNDAPRWSPLPAADGPLIDPTINMASVLCGLYPDMRVNARRAWSVAHNAVFSQIWKLQPAGMSLCFGFGESPQHGCPLWVSVERHRSRHVFCQLTFDEPSMCAHLVRPLSVIRSVRLFDAFCEAVSLSDAPVVMKCFRLTWGRRAMQTAPLSALDDVSLVFRKL</sequence>
<evidence type="ECO:0000313" key="2">
    <source>
        <dbReference type="Proteomes" id="UP001189429"/>
    </source>
</evidence>
<proteinExistence type="predicted"/>
<evidence type="ECO:0000313" key="1">
    <source>
        <dbReference type="EMBL" id="CAK0893088.1"/>
    </source>
</evidence>
<feature type="non-terminal residue" evidence="1">
    <location>
        <position position="1"/>
    </location>
</feature>
<dbReference type="Proteomes" id="UP001189429">
    <property type="component" value="Unassembled WGS sequence"/>
</dbReference>
<protein>
    <submittedName>
        <fullName evidence="1">Uncharacterized protein</fullName>
    </submittedName>
</protein>
<dbReference type="EMBL" id="CAUYUJ010019707">
    <property type="protein sequence ID" value="CAK0893088.1"/>
    <property type="molecule type" value="Genomic_DNA"/>
</dbReference>
<keyword evidence="2" id="KW-1185">Reference proteome</keyword>
<accession>A0ABN9X621</accession>
<reference evidence="1" key="1">
    <citation type="submission" date="2023-10" db="EMBL/GenBank/DDBJ databases">
        <authorList>
            <person name="Chen Y."/>
            <person name="Shah S."/>
            <person name="Dougan E. K."/>
            <person name="Thang M."/>
            <person name="Chan C."/>
        </authorList>
    </citation>
    <scope>NUCLEOTIDE SEQUENCE [LARGE SCALE GENOMIC DNA]</scope>
</reference>
<gene>
    <name evidence="1" type="ORF">PCOR1329_LOCUS72552</name>
</gene>